<evidence type="ECO:0000256" key="2">
    <source>
        <dbReference type="ARBA" id="ARBA00023125"/>
    </source>
</evidence>
<evidence type="ECO:0000256" key="3">
    <source>
        <dbReference type="ARBA" id="ARBA00023163"/>
    </source>
</evidence>
<dbReference type="InterPro" id="IPR028082">
    <property type="entry name" value="Peripla_BP_I"/>
</dbReference>
<dbReference type="Proteomes" id="UP000535937">
    <property type="component" value="Unassembled WGS sequence"/>
</dbReference>
<name>A0A7W4ZAC7_9GAMM</name>
<dbReference type="InterPro" id="IPR046335">
    <property type="entry name" value="LacI/GalR-like_sensor"/>
</dbReference>
<dbReference type="InterPro" id="IPR010982">
    <property type="entry name" value="Lambda_DNA-bd_dom_sf"/>
</dbReference>
<evidence type="ECO:0000313" key="6">
    <source>
        <dbReference type="Proteomes" id="UP000535937"/>
    </source>
</evidence>
<dbReference type="GO" id="GO:0000976">
    <property type="term" value="F:transcription cis-regulatory region binding"/>
    <property type="evidence" value="ECO:0007669"/>
    <property type="project" value="TreeGrafter"/>
</dbReference>
<dbReference type="PROSITE" id="PS50932">
    <property type="entry name" value="HTH_LACI_2"/>
    <property type="match status" value="1"/>
</dbReference>
<keyword evidence="6" id="KW-1185">Reference proteome</keyword>
<accession>A0A7W4ZAC7</accession>
<dbReference type="GO" id="GO:0003700">
    <property type="term" value="F:DNA-binding transcription factor activity"/>
    <property type="evidence" value="ECO:0007669"/>
    <property type="project" value="TreeGrafter"/>
</dbReference>
<proteinExistence type="predicted"/>
<dbReference type="Pfam" id="PF00356">
    <property type="entry name" value="LacI"/>
    <property type="match status" value="1"/>
</dbReference>
<organism evidence="5 6">
    <name type="scientific">Microbulbifer rhizosphaerae</name>
    <dbReference type="NCBI Taxonomy" id="1562603"/>
    <lineage>
        <taxon>Bacteria</taxon>
        <taxon>Pseudomonadati</taxon>
        <taxon>Pseudomonadota</taxon>
        <taxon>Gammaproteobacteria</taxon>
        <taxon>Cellvibrionales</taxon>
        <taxon>Microbulbiferaceae</taxon>
        <taxon>Microbulbifer</taxon>
    </lineage>
</organism>
<dbReference type="PROSITE" id="PS00356">
    <property type="entry name" value="HTH_LACI_1"/>
    <property type="match status" value="1"/>
</dbReference>
<evidence type="ECO:0000313" key="5">
    <source>
        <dbReference type="EMBL" id="MBB3061199.1"/>
    </source>
</evidence>
<keyword evidence="1" id="KW-0805">Transcription regulation</keyword>
<dbReference type="Gene3D" id="3.40.50.2300">
    <property type="match status" value="2"/>
</dbReference>
<keyword evidence="2" id="KW-0238">DNA-binding</keyword>
<dbReference type="Pfam" id="PF13377">
    <property type="entry name" value="Peripla_BP_3"/>
    <property type="match status" value="1"/>
</dbReference>
<dbReference type="CDD" id="cd01392">
    <property type="entry name" value="HTH_LacI"/>
    <property type="match status" value="1"/>
</dbReference>
<dbReference type="Gene3D" id="1.10.260.40">
    <property type="entry name" value="lambda repressor-like DNA-binding domains"/>
    <property type="match status" value="1"/>
</dbReference>
<keyword evidence="3" id="KW-0804">Transcription</keyword>
<dbReference type="CDD" id="cd01545">
    <property type="entry name" value="PBP1_SalR"/>
    <property type="match status" value="1"/>
</dbReference>
<dbReference type="PANTHER" id="PTHR30146:SF153">
    <property type="entry name" value="LACTOSE OPERON REPRESSOR"/>
    <property type="match status" value="1"/>
</dbReference>
<feature type="domain" description="HTH lacI-type" evidence="4">
    <location>
        <begin position="12"/>
        <end position="66"/>
    </location>
</feature>
<dbReference type="EMBL" id="JACHWZ010000008">
    <property type="protein sequence ID" value="MBB3061199.1"/>
    <property type="molecule type" value="Genomic_DNA"/>
</dbReference>
<comment type="caution">
    <text evidence="5">The sequence shown here is derived from an EMBL/GenBank/DDBJ whole genome shotgun (WGS) entry which is preliminary data.</text>
</comment>
<dbReference type="SMART" id="SM00354">
    <property type="entry name" value="HTH_LACI"/>
    <property type="match status" value="1"/>
</dbReference>
<dbReference type="PANTHER" id="PTHR30146">
    <property type="entry name" value="LACI-RELATED TRANSCRIPTIONAL REPRESSOR"/>
    <property type="match status" value="1"/>
</dbReference>
<dbReference type="SUPFAM" id="SSF47413">
    <property type="entry name" value="lambda repressor-like DNA-binding domains"/>
    <property type="match status" value="1"/>
</dbReference>
<dbReference type="AlphaFoldDB" id="A0A7W4ZAC7"/>
<dbReference type="InterPro" id="IPR000843">
    <property type="entry name" value="HTH_LacI"/>
</dbReference>
<protein>
    <submittedName>
        <fullName evidence="5">LacI family transcriptional regulator</fullName>
    </submittedName>
</protein>
<dbReference type="SUPFAM" id="SSF53822">
    <property type="entry name" value="Periplasmic binding protein-like I"/>
    <property type="match status" value="1"/>
</dbReference>
<dbReference type="RefSeq" id="WP_221191922.1">
    <property type="nucleotide sequence ID" value="NZ_JACHWZ010000008.1"/>
</dbReference>
<evidence type="ECO:0000259" key="4">
    <source>
        <dbReference type="PROSITE" id="PS50932"/>
    </source>
</evidence>
<gene>
    <name evidence="5" type="ORF">FHS09_002032</name>
</gene>
<evidence type="ECO:0000256" key="1">
    <source>
        <dbReference type="ARBA" id="ARBA00023015"/>
    </source>
</evidence>
<reference evidence="5 6" key="1">
    <citation type="submission" date="2020-08" db="EMBL/GenBank/DDBJ databases">
        <title>Genomic Encyclopedia of Type Strains, Phase III (KMG-III): the genomes of soil and plant-associated and newly described type strains.</title>
        <authorList>
            <person name="Whitman W."/>
        </authorList>
    </citation>
    <scope>NUCLEOTIDE SEQUENCE [LARGE SCALE GENOMIC DNA]</scope>
    <source>
        <strain evidence="5 6">CECT 8799</strain>
    </source>
</reference>
<sequence>MKNRNRAKRATVTIHDVARHAKVSSMTVSRVINGQANVREPLRQRVLASIKELNYIPNMAARSTRMGLGTTRIGILFSNPSESYLSKIMVGSLEQSRKLGCQLIPEYCSGLTSQKKAVSRLVDAGVEGVILPPPLCDSESTVRMLAGLDIPVAALATARPLPEVSAVYIDDYRSAMSITRHLIRLGHRKIAFVEGDPTHTPSQCRLDGFLKAMEAAGLTVRENWIAPGRFTYKSGLAAAEILLSGDEQPTAILASNDDMAAAVVSVAQGRGIRVPEELSVAGFDDTPIASIIWPDLTTIHQPITAMGGAAVSIIHKMINDLRKGRGPKPLHQRMTYKLVKRHSTGRALS</sequence>